<protein>
    <submittedName>
        <fullName evidence="1">Uncharacterized protein</fullName>
    </submittedName>
</protein>
<dbReference type="EMBL" id="BART01023875">
    <property type="protein sequence ID" value="GAG97830.1"/>
    <property type="molecule type" value="Genomic_DNA"/>
</dbReference>
<comment type="caution">
    <text evidence="1">The sequence shown here is derived from an EMBL/GenBank/DDBJ whole genome shotgun (WGS) entry which is preliminary data.</text>
</comment>
<proteinExistence type="predicted"/>
<sequence>MDYIEHSEQKELHSPSLVDRLKGVSQEVRNEQAIHLQCTVKSLIDQEIQEVTEALEVAATKGEDSLKLSKKFHTSTLNHFRSQDIKINNCDCKSYFCRCREQNTIFSWNNVDK</sequence>
<reference evidence="1" key="1">
    <citation type="journal article" date="2014" name="Front. Microbiol.">
        <title>High frequency of phylogenetically diverse reductive dehalogenase-homologous genes in deep subseafloor sedimentary metagenomes.</title>
        <authorList>
            <person name="Kawai M."/>
            <person name="Futagami T."/>
            <person name="Toyoda A."/>
            <person name="Takaki Y."/>
            <person name="Nishi S."/>
            <person name="Hori S."/>
            <person name="Arai W."/>
            <person name="Tsubouchi T."/>
            <person name="Morono Y."/>
            <person name="Uchiyama I."/>
            <person name="Ito T."/>
            <person name="Fujiyama A."/>
            <person name="Inagaki F."/>
            <person name="Takami H."/>
        </authorList>
    </citation>
    <scope>NUCLEOTIDE SEQUENCE</scope>
    <source>
        <strain evidence="1">Expedition CK06-06</strain>
    </source>
</reference>
<organism evidence="1">
    <name type="scientific">marine sediment metagenome</name>
    <dbReference type="NCBI Taxonomy" id="412755"/>
    <lineage>
        <taxon>unclassified sequences</taxon>
        <taxon>metagenomes</taxon>
        <taxon>ecological metagenomes</taxon>
    </lineage>
</organism>
<dbReference type="AlphaFoldDB" id="X1BRW7"/>
<name>X1BRW7_9ZZZZ</name>
<gene>
    <name evidence="1" type="ORF">S01H4_43305</name>
</gene>
<evidence type="ECO:0000313" key="1">
    <source>
        <dbReference type="EMBL" id="GAG97830.1"/>
    </source>
</evidence>
<accession>X1BRW7</accession>